<evidence type="ECO:0000256" key="1">
    <source>
        <dbReference type="SAM" id="MobiDB-lite"/>
    </source>
</evidence>
<gene>
    <name evidence="3" type="ORF">UFOVP1028_11</name>
    <name evidence="4" type="ORF">UFOVP1187_8</name>
    <name evidence="5" type="ORF">UFOVP1235_25</name>
    <name evidence="6" type="ORF">UFOVP1488_8</name>
    <name evidence="2" type="ORF">UFOVP960_22</name>
</gene>
<protein>
    <submittedName>
        <fullName evidence="4">Uncharacterized protein</fullName>
    </submittedName>
</protein>
<organism evidence="4">
    <name type="scientific">uncultured Caudovirales phage</name>
    <dbReference type="NCBI Taxonomy" id="2100421"/>
    <lineage>
        <taxon>Viruses</taxon>
        <taxon>Duplodnaviria</taxon>
        <taxon>Heunggongvirae</taxon>
        <taxon>Uroviricota</taxon>
        <taxon>Caudoviricetes</taxon>
        <taxon>Peduoviridae</taxon>
        <taxon>Maltschvirus</taxon>
        <taxon>Maltschvirus maltsch</taxon>
    </lineage>
</organism>
<dbReference type="EMBL" id="LR796913">
    <property type="protein sequence ID" value="CAB4174025.1"/>
    <property type="molecule type" value="Genomic_DNA"/>
</dbReference>
<sequence length="125" mass="14713">MIHPDHFDDELDCTVRRCRACREWWPLTSECYQAAGSGHRLRTCNACRVERGIRRHVRAAADNARKAAQRRDPERRGALLARQRDAQSRYYERNRAAELERNRLSYAARLDRPVRLGFGRPRIIP</sequence>
<accession>A0A6J5R7B3</accession>
<dbReference type="EMBL" id="LR797134">
    <property type="protein sequence ID" value="CAB4189411.1"/>
    <property type="molecule type" value="Genomic_DNA"/>
</dbReference>
<dbReference type="EMBL" id="LR797191">
    <property type="protein sequence ID" value="CAB4192308.1"/>
    <property type="molecule type" value="Genomic_DNA"/>
</dbReference>
<evidence type="ECO:0000313" key="6">
    <source>
        <dbReference type="EMBL" id="CAB4215778.1"/>
    </source>
</evidence>
<evidence type="ECO:0000313" key="3">
    <source>
        <dbReference type="EMBL" id="CAB4178856.1"/>
    </source>
</evidence>
<dbReference type="EMBL" id="LR796973">
    <property type="protein sequence ID" value="CAB4178856.1"/>
    <property type="molecule type" value="Genomic_DNA"/>
</dbReference>
<reference evidence="4" key="1">
    <citation type="submission" date="2020-05" db="EMBL/GenBank/DDBJ databases">
        <authorList>
            <person name="Chiriac C."/>
            <person name="Salcher M."/>
            <person name="Ghai R."/>
            <person name="Kavagutti S V."/>
        </authorList>
    </citation>
    <scope>NUCLEOTIDE SEQUENCE</scope>
</reference>
<evidence type="ECO:0000313" key="4">
    <source>
        <dbReference type="EMBL" id="CAB4189411.1"/>
    </source>
</evidence>
<proteinExistence type="predicted"/>
<feature type="compositionally biased region" description="Basic and acidic residues" evidence="1">
    <location>
        <begin position="63"/>
        <end position="85"/>
    </location>
</feature>
<evidence type="ECO:0000313" key="5">
    <source>
        <dbReference type="EMBL" id="CAB4192308.1"/>
    </source>
</evidence>
<dbReference type="EMBL" id="LR797432">
    <property type="protein sequence ID" value="CAB4215778.1"/>
    <property type="molecule type" value="Genomic_DNA"/>
</dbReference>
<name>A0A6J5R7B3_9CAUD</name>
<evidence type="ECO:0000313" key="2">
    <source>
        <dbReference type="EMBL" id="CAB4174025.1"/>
    </source>
</evidence>
<feature type="region of interest" description="Disordered" evidence="1">
    <location>
        <begin position="60"/>
        <end position="85"/>
    </location>
</feature>